<protein>
    <submittedName>
        <fullName evidence="1">Uncharacterized protein</fullName>
    </submittedName>
</protein>
<dbReference type="Proteomes" id="UP000037020">
    <property type="component" value="Unassembled WGS sequence"/>
</dbReference>
<dbReference type="EMBL" id="LGUT01000485">
    <property type="protein sequence ID" value="KOG90932.1"/>
    <property type="molecule type" value="Genomic_DNA"/>
</dbReference>
<reference evidence="1 2" key="1">
    <citation type="submission" date="2015-07" db="EMBL/GenBank/DDBJ databases">
        <authorList>
            <person name="Ju K.-S."/>
            <person name="Doroghazi J.R."/>
            <person name="Metcalf W.W."/>
        </authorList>
    </citation>
    <scope>NUCLEOTIDE SEQUENCE [LARGE SCALE GENOMIC DNA]</scope>
    <source>
        <strain evidence="1 2">NRRL B-3589</strain>
    </source>
</reference>
<proteinExistence type="predicted"/>
<accession>A0ABR5JBV9</accession>
<comment type="caution">
    <text evidence="1">The sequence shown here is derived from an EMBL/GenBank/DDBJ whole genome shotgun (WGS) entry which is preliminary data.</text>
</comment>
<keyword evidence="2" id="KW-1185">Reference proteome</keyword>
<organism evidence="1 2">
    <name type="scientific">Streptomyces varsoviensis</name>
    <dbReference type="NCBI Taxonomy" id="67373"/>
    <lineage>
        <taxon>Bacteria</taxon>
        <taxon>Bacillati</taxon>
        <taxon>Actinomycetota</taxon>
        <taxon>Actinomycetes</taxon>
        <taxon>Kitasatosporales</taxon>
        <taxon>Streptomycetaceae</taxon>
        <taxon>Streptomyces</taxon>
    </lineage>
</organism>
<name>A0ABR5JBV9_9ACTN</name>
<sequence length="121" mass="13258">MSGDSHDKGNSANWLFDTPANAKQCSISVYVPRNSSVQKVGGDPSYYTVYKYFTPKSSNQTGSFSIRQVDNQGGWYNVPGTFPVTSQKLAVQLHDRGYDWHGDTSTYAHHAASALKVSCTS</sequence>
<evidence type="ECO:0000313" key="2">
    <source>
        <dbReference type="Proteomes" id="UP000037020"/>
    </source>
</evidence>
<gene>
    <name evidence="1" type="ORF">ADK38_05950</name>
</gene>
<evidence type="ECO:0000313" key="1">
    <source>
        <dbReference type="EMBL" id="KOG90932.1"/>
    </source>
</evidence>